<dbReference type="EMBL" id="MU003521">
    <property type="protein sequence ID" value="KAF2467225.1"/>
    <property type="molecule type" value="Genomic_DNA"/>
</dbReference>
<name>A0ACB6QM82_9PLEO</name>
<reference evidence="1" key="1">
    <citation type="journal article" date="2020" name="Stud. Mycol.">
        <title>101 Dothideomycetes genomes: a test case for predicting lifestyles and emergence of pathogens.</title>
        <authorList>
            <person name="Haridas S."/>
            <person name="Albert R."/>
            <person name="Binder M."/>
            <person name="Bloem J."/>
            <person name="Labutti K."/>
            <person name="Salamov A."/>
            <person name="Andreopoulos B."/>
            <person name="Baker S."/>
            <person name="Barry K."/>
            <person name="Bills G."/>
            <person name="Bluhm B."/>
            <person name="Cannon C."/>
            <person name="Castanera R."/>
            <person name="Culley D."/>
            <person name="Daum C."/>
            <person name="Ezra D."/>
            <person name="Gonzalez J."/>
            <person name="Henrissat B."/>
            <person name="Kuo A."/>
            <person name="Liang C."/>
            <person name="Lipzen A."/>
            <person name="Lutzoni F."/>
            <person name="Magnuson J."/>
            <person name="Mondo S."/>
            <person name="Nolan M."/>
            <person name="Ohm R."/>
            <person name="Pangilinan J."/>
            <person name="Park H.-J."/>
            <person name="Ramirez L."/>
            <person name="Alfaro M."/>
            <person name="Sun H."/>
            <person name="Tritt A."/>
            <person name="Yoshinaga Y."/>
            <person name="Zwiers L.-H."/>
            <person name="Turgeon B."/>
            <person name="Goodwin S."/>
            <person name="Spatafora J."/>
            <person name="Crous P."/>
            <person name="Grigoriev I."/>
        </authorList>
    </citation>
    <scope>NUCLEOTIDE SEQUENCE</scope>
    <source>
        <strain evidence="1">ATCC 200398</strain>
    </source>
</reference>
<organism evidence="1 2">
    <name type="scientific">Lindgomyces ingoldianus</name>
    <dbReference type="NCBI Taxonomy" id="673940"/>
    <lineage>
        <taxon>Eukaryota</taxon>
        <taxon>Fungi</taxon>
        <taxon>Dikarya</taxon>
        <taxon>Ascomycota</taxon>
        <taxon>Pezizomycotina</taxon>
        <taxon>Dothideomycetes</taxon>
        <taxon>Pleosporomycetidae</taxon>
        <taxon>Pleosporales</taxon>
        <taxon>Lindgomycetaceae</taxon>
        <taxon>Lindgomyces</taxon>
    </lineage>
</organism>
<gene>
    <name evidence="1" type="ORF">BDR25DRAFT_358776</name>
</gene>
<protein>
    <submittedName>
        <fullName evidence="1">Uncharacterized protein</fullName>
    </submittedName>
</protein>
<sequence>MVAYGIEAIQYSGRWEIITPSSGIYVRNLPPQDADYFLCPNFHRVSLEPIKNMIPPLISWLHISSRPIGYVFSVALLRRVRGFKRISNSRQRIVPDFLTALFHTNCVVDIERVSTKSDSFVTSTGPYHPEHSMDKYKFPTEPIANPESLVTGPNYRFTVIDDIVLRYEWSEDGVFEDRASTFAINRNFSKPNFRVEDEESQLQIFGPAFQLTYDKKKFSSNGFLVSFTSKLMDMLSEWRYGDAPLMNLGGTARTLDNIDGRLDMGTGILSRTGFAALDDSHSMLFDGSAFVAPRRSGGRVDGYLFCCAHNYRDTMRSFYAISGRQPIVPRYCLGNWWSRYHAYTASEYLELIDNFRAHGIPLSVAVIDMDWHIVKGDNVPHAGWTGYTWNKALFPDPDSFMQLLHEKRLKTSLNDHPHSGVHCHEDMYEEMARVLGHDTTHRKPILFDSTSQDFMYAYLNVLHRHLEERGCDFWWIDWQQGENSRVPGIDPLWMLNHFQFLDTKQRTVRERPIIFSRYAGPGSHRYPVGFSGDTIVTWDSLEFQPEFTATASNIGYGWWSHDLGGHLWGYRDDELTVRWIQFGAFSPILRLHSTSSRWMSKEPWRYRPESDAALQAILRLRHRLVPYIFSMNIAGYESGTPLIQPIYWSFPSRDIAYKVPNQYFFGSALVVAPIVRRRDYRTNRAHVKVWVPPQRHVDIFTGLVYDGDREINLYRPLHQIPVLAREGSIIPLDKELMPANGCANPESFEVLVVVGQDGQFTIREDTRDDEGSHGTEEHIRSIPIKFDQALGRLETMATGRAWTFRFIAMLSTSIPIRVLIDDSISTEAIISVESFPNLPSTKVELPATPKIDNSIVIELGPNPQLSPLSLSPVVSNMIEDYQIEIAVKNNIWEIFQASQSASIKASRLLMSLNEARRVPSNTIDAVGIVFLDSLFLPSCEYDLAKIAALKRSSKSLRSEDDVAKIAILVGSSKNQRPEVDPTGLADLHTLEPWLGLRAWDWGSEPGTGAQSLGRSSGSGDIMFRSSVYIRRALSSLR</sequence>
<dbReference type="Proteomes" id="UP000799755">
    <property type="component" value="Unassembled WGS sequence"/>
</dbReference>
<evidence type="ECO:0000313" key="1">
    <source>
        <dbReference type="EMBL" id="KAF2467225.1"/>
    </source>
</evidence>
<comment type="caution">
    <text evidence="1">The sequence shown here is derived from an EMBL/GenBank/DDBJ whole genome shotgun (WGS) entry which is preliminary data.</text>
</comment>
<proteinExistence type="predicted"/>
<keyword evidence="2" id="KW-1185">Reference proteome</keyword>
<evidence type="ECO:0000313" key="2">
    <source>
        <dbReference type="Proteomes" id="UP000799755"/>
    </source>
</evidence>
<accession>A0ACB6QM82</accession>